<accession>A0ACB8E6N7</accession>
<dbReference type="EMBL" id="CM037623">
    <property type="protein sequence ID" value="KAH7987903.1"/>
    <property type="molecule type" value="Genomic_DNA"/>
</dbReference>
<protein>
    <submittedName>
        <fullName evidence="1">Uncharacterized protein</fullName>
    </submittedName>
</protein>
<evidence type="ECO:0000313" key="1">
    <source>
        <dbReference type="EMBL" id="KAH7987903.1"/>
    </source>
</evidence>
<proteinExistence type="predicted"/>
<comment type="caution">
    <text evidence="1">The sequence shown here is derived from an EMBL/GenBank/DDBJ whole genome shotgun (WGS) entry which is preliminary data.</text>
</comment>
<name>A0ACB8E6N7_9SAUR</name>
<dbReference type="Proteomes" id="UP000827872">
    <property type="component" value="Linkage Group LG10"/>
</dbReference>
<keyword evidence="2" id="KW-1185">Reference proteome</keyword>
<reference evidence="1" key="1">
    <citation type="submission" date="2021-08" db="EMBL/GenBank/DDBJ databases">
        <title>The first chromosome-level gecko genome reveals the dynamic sex chromosomes of Neotropical dwarf geckos (Sphaerodactylidae: Sphaerodactylus).</title>
        <authorList>
            <person name="Pinto B.J."/>
            <person name="Keating S.E."/>
            <person name="Gamble T."/>
        </authorList>
    </citation>
    <scope>NUCLEOTIDE SEQUENCE</scope>
    <source>
        <strain evidence="1">TG3544</strain>
    </source>
</reference>
<gene>
    <name evidence="1" type="ORF">K3G42_001443</name>
</gene>
<evidence type="ECO:0000313" key="2">
    <source>
        <dbReference type="Proteomes" id="UP000827872"/>
    </source>
</evidence>
<sequence length="194" mass="22090">MAALRRCLEDPFQEEKAKSKMQKLWQGSSSVADFTSEFHQLAGQIRDWPESVIIHFYKKALDPELAQWGTIGGGPPTLAGWHWRAGETEIRMLKAQSYRHRSSPRRLSPLPRPQHPIVGTPHPRGDPGTKESQYVRCRWLGLCHMATACPEKKVVVPFVVCFGFVQRLLNHPPIVLKGKNPSRQVSRSRPDPRQ</sequence>
<organism evidence="1 2">
    <name type="scientific">Sphaerodactylus townsendi</name>
    <dbReference type="NCBI Taxonomy" id="933632"/>
    <lineage>
        <taxon>Eukaryota</taxon>
        <taxon>Metazoa</taxon>
        <taxon>Chordata</taxon>
        <taxon>Craniata</taxon>
        <taxon>Vertebrata</taxon>
        <taxon>Euteleostomi</taxon>
        <taxon>Lepidosauria</taxon>
        <taxon>Squamata</taxon>
        <taxon>Bifurcata</taxon>
        <taxon>Gekkota</taxon>
        <taxon>Sphaerodactylidae</taxon>
        <taxon>Sphaerodactylus</taxon>
    </lineage>
</organism>